<accession>A0A1U7DL82</accession>
<evidence type="ECO:0000256" key="3">
    <source>
        <dbReference type="ARBA" id="ARBA00022692"/>
    </source>
</evidence>
<dbReference type="InterPro" id="IPR005495">
    <property type="entry name" value="LptG/LptF_permease"/>
</dbReference>
<name>A0A1U7DL82_9RHOB</name>
<dbReference type="PANTHER" id="PTHR33529">
    <property type="entry name" value="SLR0882 PROTEIN-RELATED"/>
    <property type="match status" value="1"/>
</dbReference>
<dbReference type="Pfam" id="PF03739">
    <property type="entry name" value="LptF_LptG"/>
    <property type="match status" value="1"/>
</dbReference>
<keyword evidence="7" id="KW-1185">Reference proteome</keyword>
<dbReference type="OrthoDB" id="9798468at2"/>
<accession>A0A2M9DI43</accession>
<evidence type="ECO:0000256" key="1">
    <source>
        <dbReference type="ARBA" id="ARBA00004651"/>
    </source>
</evidence>
<keyword evidence="4" id="KW-1133">Transmembrane helix</keyword>
<dbReference type="Proteomes" id="UP000187266">
    <property type="component" value="Chromosome"/>
</dbReference>
<dbReference type="RefSeq" id="WP_076980771.1">
    <property type="nucleotide sequence ID" value="NZ_CP019124.1"/>
</dbReference>
<evidence type="ECO:0000256" key="2">
    <source>
        <dbReference type="ARBA" id="ARBA00022475"/>
    </source>
</evidence>
<dbReference type="GO" id="GO:0055085">
    <property type="term" value="P:transmembrane transport"/>
    <property type="evidence" value="ECO:0007669"/>
    <property type="project" value="InterPro"/>
</dbReference>
<dbReference type="GO" id="GO:0043190">
    <property type="term" value="C:ATP-binding cassette (ABC) transporter complex"/>
    <property type="evidence" value="ECO:0007669"/>
    <property type="project" value="InterPro"/>
</dbReference>
<evidence type="ECO:0000313" key="6">
    <source>
        <dbReference type="EMBL" id="APX90754.1"/>
    </source>
</evidence>
<sequence>MILHLYFMRKFLKNFLIVLAVFVAITVLADMVEQIRRFESDAVGLGEALQLALLNTPANLYRILPLLVILSTLSLFLGLARTSELVVTRAAGRSALRSLAAPVIAALGLGIFAVAVINPIVAGTLKQSELIADRFANGNASVLSISREGLWLRQGNAEGQTVIHAQRANLDGTEMIGVSFLAFGRDAGPLYRVEAQRAELTEGAWNVIDGKRWEFPDVENPEAQARRFETLRIPSDLTRDAIRESFGTPSGIPIWQLPEFIERMEKAGFSARQHRVWFWMEMAHPLLLVAMVLIAAGFTMRHTRFGRTGVMLLMALLLGFGIFFLKNFAQILGENGQIPVLLAAWAPPVAGIMLSLGLLFHTEDG</sequence>
<evidence type="ECO:0000313" key="7">
    <source>
        <dbReference type="Proteomes" id="UP000187266"/>
    </source>
</evidence>
<protein>
    <submittedName>
        <fullName evidence="6">LPS export ABC transporter permease LptG</fullName>
    </submittedName>
</protein>
<dbReference type="GO" id="GO:0015920">
    <property type="term" value="P:lipopolysaccharide transport"/>
    <property type="evidence" value="ECO:0007669"/>
    <property type="project" value="TreeGrafter"/>
</dbReference>
<organism evidence="6 7">
    <name type="scientific">Brevirhabdus pacifica</name>
    <dbReference type="NCBI Taxonomy" id="1267768"/>
    <lineage>
        <taxon>Bacteria</taxon>
        <taxon>Pseudomonadati</taxon>
        <taxon>Pseudomonadota</taxon>
        <taxon>Alphaproteobacteria</taxon>
        <taxon>Rhodobacterales</taxon>
        <taxon>Paracoccaceae</taxon>
        <taxon>Brevirhabdus</taxon>
    </lineage>
</organism>
<dbReference type="STRING" id="1267768.BV394_14400"/>
<dbReference type="InterPro" id="IPR030923">
    <property type="entry name" value="LptG"/>
</dbReference>
<keyword evidence="3" id="KW-0812">Transmembrane</keyword>
<proteinExistence type="predicted"/>
<dbReference type="AlphaFoldDB" id="A0A1U7DL82"/>
<reference evidence="6 7" key="1">
    <citation type="submission" date="2017-01" db="EMBL/GenBank/DDBJ databases">
        <title>Genomic analysis of Xuhuaishuia manganoxidans DY6-4.</title>
        <authorList>
            <person name="Wang X."/>
        </authorList>
    </citation>
    <scope>NUCLEOTIDE SEQUENCE [LARGE SCALE GENOMIC DNA]</scope>
    <source>
        <strain evidence="6 7">DY6-4</strain>
    </source>
</reference>
<evidence type="ECO:0000256" key="5">
    <source>
        <dbReference type="ARBA" id="ARBA00023136"/>
    </source>
</evidence>
<dbReference type="PANTHER" id="PTHR33529:SF2">
    <property type="entry name" value="LIPOPOLYSACCHARIDE EXPORT SYSTEM PERMEASE PROTEIN LPTG"/>
    <property type="match status" value="1"/>
</dbReference>
<dbReference type="EMBL" id="CP019124">
    <property type="protein sequence ID" value="APX90754.1"/>
    <property type="molecule type" value="Genomic_DNA"/>
</dbReference>
<keyword evidence="2" id="KW-1003">Cell membrane</keyword>
<gene>
    <name evidence="6" type="ORF">BV394_14400</name>
</gene>
<keyword evidence="5" id="KW-0472">Membrane</keyword>
<dbReference type="NCBIfam" id="TIGR04408">
    <property type="entry name" value="LptG_lptG"/>
    <property type="match status" value="1"/>
</dbReference>
<evidence type="ECO:0000256" key="4">
    <source>
        <dbReference type="ARBA" id="ARBA00022989"/>
    </source>
</evidence>
<comment type="subcellular location">
    <subcellularLocation>
        <location evidence="1">Cell membrane</location>
        <topology evidence="1">Multi-pass membrane protein</topology>
    </subcellularLocation>
</comment>